<comment type="caution">
    <text evidence="1">The sequence shown here is derived from an EMBL/GenBank/DDBJ whole genome shotgun (WGS) entry which is preliminary data.</text>
</comment>
<sequence>MHTTPDSIRQRIAYEEKQIRALANVGSGQPVEKARKDHFDLIRVLSERLARAENQSP</sequence>
<proteinExistence type="predicted"/>
<dbReference type="EMBL" id="BJYU01000264">
    <property type="protein sequence ID" value="GEO18874.1"/>
    <property type="molecule type" value="Genomic_DNA"/>
</dbReference>
<evidence type="ECO:0000313" key="2">
    <source>
        <dbReference type="Proteomes" id="UP000321085"/>
    </source>
</evidence>
<organism evidence="1 2">
    <name type="scientific">Microvirga aerophila</name>
    <dbReference type="NCBI Taxonomy" id="670291"/>
    <lineage>
        <taxon>Bacteria</taxon>
        <taxon>Pseudomonadati</taxon>
        <taxon>Pseudomonadota</taxon>
        <taxon>Alphaproteobacteria</taxon>
        <taxon>Hyphomicrobiales</taxon>
        <taxon>Methylobacteriaceae</taxon>
        <taxon>Microvirga</taxon>
    </lineage>
</organism>
<gene>
    <name evidence="1" type="ORF">MAE02_65700</name>
</gene>
<protein>
    <submittedName>
        <fullName evidence="1">Uncharacterized protein</fullName>
    </submittedName>
</protein>
<keyword evidence="2" id="KW-1185">Reference proteome</keyword>
<name>A0A512C3U2_9HYPH</name>
<accession>A0A512C3U2</accession>
<dbReference type="Proteomes" id="UP000321085">
    <property type="component" value="Unassembled WGS sequence"/>
</dbReference>
<dbReference type="AlphaFoldDB" id="A0A512C3U2"/>
<evidence type="ECO:0000313" key="1">
    <source>
        <dbReference type="EMBL" id="GEO18874.1"/>
    </source>
</evidence>
<reference evidence="1 2" key="1">
    <citation type="submission" date="2019-07" db="EMBL/GenBank/DDBJ databases">
        <title>Whole genome shotgun sequence of Microvirga aerophila NBRC 106136.</title>
        <authorList>
            <person name="Hosoyama A."/>
            <person name="Uohara A."/>
            <person name="Ohji S."/>
            <person name="Ichikawa N."/>
        </authorList>
    </citation>
    <scope>NUCLEOTIDE SEQUENCE [LARGE SCALE GENOMIC DNA]</scope>
    <source>
        <strain evidence="1 2">NBRC 106136</strain>
    </source>
</reference>